<evidence type="ECO:0000256" key="2">
    <source>
        <dbReference type="SAM" id="Phobius"/>
    </source>
</evidence>
<keyword evidence="2" id="KW-0472">Membrane</keyword>
<keyword evidence="4" id="KW-1185">Reference proteome</keyword>
<feature type="compositionally biased region" description="Polar residues" evidence="1">
    <location>
        <begin position="314"/>
        <end position="326"/>
    </location>
</feature>
<evidence type="ECO:0000313" key="3">
    <source>
        <dbReference type="EMBL" id="RMX59993.1"/>
    </source>
</evidence>
<protein>
    <submittedName>
        <fullName evidence="3">Uncharacterized protein</fullName>
    </submittedName>
</protein>
<feature type="compositionally biased region" description="Basic residues" evidence="1">
    <location>
        <begin position="248"/>
        <end position="258"/>
    </location>
</feature>
<comment type="caution">
    <text evidence="3">The sequence shown here is derived from an EMBL/GenBank/DDBJ whole genome shotgun (WGS) entry which is preliminary data.</text>
</comment>
<feature type="transmembrane region" description="Helical" evidence="2">
    <location>
        <begin position="20"/>
        <end position="37"/>
    </location>
</feature>
<reference evidence="3 4" key="1">
    <citation type="journal article" date="2018" name="Sci. Rep.">
        <title>Comparative analysis of the Pocillopora damicornis genome highlights role of immune system in coral evolution.</title>
        <authorList>
            <person name="Cunning R."/>
            <person name="Bay R.A."/>
            <person name="Gillette P."/>
            <person name="Baker A.C."/>
            <person name="Traylor-Knowles N."/>
        </authorList>
    </citation>
    <scope>NUCLEOTIDE SEQUENCE [LARGE SCALE GENOMIC DNA]</scope>
    <source>
        <strain evidence="3">RSMAS</strain>
        <tissue evidence="3">Whole animal</tissue>
    </source>
</reference>
<feature type="transmembrane region" description="Helical" evidence="2">
    <location>
        <begin position="49"/>
        <end position="69"/>
    </location>
</feature>
<evidence type="ECO:0000256" key="1">
    <source>
        <dbReference type="SAM" id="MobiDB-lite"/>
    </source>
</evidence>
<gene>
    <name evidence="3" type="ORF">pdam_00001089</name>
</gene>
<feature type="compositionally biased region" description="Basic and acidic residues" evidence="1">
    <location>
        <begin position="182"/>
        <end position="191"/>
    </location>
</feature>
<keyword evidence="2" id="KW-0812">Transmembrane</keyword>
<feature type="compositionally biased region" description="Basic and acidic residues" evidence="1">
    <location>
        <begin position="353"/>
        <end position="370"/>
    </location>
</feature>
<dbReference type="AlphaFoldDB" id="A0A3M6V214"/>
<proteinExistence type="predicted"/>
<feature type="compositionally biased region" description="Polar residues" evidence="1">
    <location>
        <begin position="238"/>
        <end position="247"/>
    </location>
</feature>
<feature type="transmembrane region" description="Helical" evidence="2">
    <location>
        <begin position="75"/>
        <end position="98"/>
    </location>
</feature>
<organism evidence="3 4">
    <name type="scientific">Pocillopora damicornis</name>
    <name type="common">Cauliflower coral</name>
    <name type="synonym">Millepora damicornis</name>
    <dbReference type="NCBI Taxonomy" id="46731"/>
    <lineage>
        <taxon>Eukaryota</taxon>
        <taxon>Metazoa</taxon>
        <taxon>Cnidaria</taxon>
        <taxon>Anthozoa</taxon>
        <taxon>Hexacorallia</taxon>
        <taxon>Scleractinia</taxon>
        <taxon>Astrocoeniina</taxon>
        <taxon>Pocilloporidae</taxon>
        <taxon>Pocillopora</taxon>
    </lineage>
</organism>
<feature type="compositionally biased region" description="Basic and acidic residues" evidence="1">
    <location>
        <begin position="383"/>
        <end position="410"/>
    </location>
</feature>
<dbReference type="OrthoDB" id="5987037at2759"/>
<dbReference type="Proteomes" id="UP000275408">
    <property type="component" value="Unassembled WGS sequence"/>
</dbReference>
<evidence type="ECO:0000313" key="4">
    <source>
        <dbReference type="Proteomes" id="UP000275408"/>
    </source>
</evidence>
<sequence>MCSGSELSCVRGENAWRFPLSSGLLGFVLGLSTFGAAMKLSEYKDSPSLPPMIAAIPMLTAGLSGMVGGRMRKRWLISLHMGLCLVTGVFGLHLMFLFMGREVKSRNIHKAKCLSNYQGSYYCHRYATTVAMSGLSVLAITLAPLGILSYAVIRQISAYNVNEVQEANNPAFEPELSPTKTTNEDQVEHQHQQFFDRAANHPRKTEPKPENQRLANFKNSHGDECLPPNLRKPYGSDLVTTNPSQNKVRNHRFLHHKKPHDDMRLPPNQRPPYRGDQVGIPKPSAQSKPPQNLGPLHQKNSHGDKRLPPIHKQSLGNNWAENQPSKTDPRPQNHRALYHKNSHDNTRLPPRYKQPDHGNRESSEPRKGESQPKNLRPPHNKYKHGDAQLTDRDVNRRQPFEHRPSRDLMRYSRHICQQQNMNQVSRAPTTRFGQSHVPLASGRVVKGISNTTDSSSA</sequence>
<keyword evidence="2" id="KW-1133">Transmembrane helix</keyword>
<accession>A0A3M6V214</accession>
<feature type="region of interest" description="Disordered" evidence="1">
    <location>
        <begin position="169"/>
        <end position="410"/>
    </location>
</feature>
<feature type="transmembrane region" description="Helical" evidence="2">
    <location>
        <begin position="130"/>
        <end position="153"/>
    </location>
</feature>
<dbReference type="EMBL" id="RCHS01000253">
    <property type="protein sequence ID" value="RMX59993.1"/>
    <property type="molecule type" value="Genomic_DNA"/>
</dbReference>
<name>A0A3M6V214_POCDA</name>